<accession>A0A543AUU2</accession>
<dbReference type="PANTHER" id="PTHR30153">
    <property type="entry name" value="REPLICATIVE DNA HELICASE DNAB"/>
    <property type="match status" value="1"/>
</dbReference>
<proteinExistence type="predicted"/>
<dbReference type="PANTHER" id="PTHR30153:SF2">
    <property type="entry name" value="REPLICATIVE DNA HELICASE"/>
    <property type="match status" value="1"/>
</dbReference>
<name>A0A543AUU2_9ACTN</name>
<dbReference type="Gene3D" id="1.10.860.10">
    <property type="entry name" value="DNAb Helicase, Chain A"/>
    <property type="match status" value="1"/>
</dbReference>
<keyword evidence="3" id="KW-0378">Hydrolase</keyword>
<dbReference type="InterPro" id="IPR016136">
    <property type="entry name" value="DNA_helicase_N/primase_C"/>
</dbReference>
<dbReference type="InterPro" id="IPR027417">
    <property type="entry name" value="P-loop_NTPase"/>
</dbReference>
<keyword evidence="1" id="KW-0639">Primosome</keyword>
<keyword evidence="3" id="KW-0347">Helicase</keyword>
<keyword evidence="4" id="KW-1185">Reference proteome</keyword>
<dbReference type="Pfam" id="PF03796">
    <property type="entry name" value="DnaB_C"/>
    <property type="match status" value="1"/>
</dbReference>
<dbReference type="OrthoDB" id="9773982at2"/>
<evidence type="ECO:0000259" key="2">
    <source>
        <dbReference type="PROSITE" id="PS51199"/>
    </source>
</evidence>
<dbReference type="InParanoid" id="A0A543AUU2"/>
<evidence type="ECO:0000256" key="1">
    <source>
        <dbReference type="ARBA" id="ARBA00022515"/>
    </source>
</evidence>
<dbReference type="InterPro" id="IPR007694">
    <property type="entry name" value="DNA_helicase_DnaB-like_C"/>
</dbReference>
<dbReference type="PROSITE" id="PS51199">
    <property type="entry name" value="SF4_HELICASE"/>
    <property type="match status" value="1"/>
</dbReference>
<dbReference type="GO" id="GO:0006269">
    <property type="term" value="P:DNA replication, synthesis of primer"/>
    <property type="evidence" value="ECO:0007669"/>
    <property type="project" value="UniProtKB-KW"/>
</dbReference>
<dbReference type="EMBL" id="VFOW01000001">
    <property type="protein sequence ID" value="TQL76317.1"/>
    <property type="molecule type" value="Genomic_DNA"/>
</dbReference>
<dbReference type="Gene3D" id="3.40.50.300">
    <property type="entry name" value="P-loop containing nucleotide triphosphate hydrolases"/>
    <property type="match status" value="1"/>
</dbReference>
<dbReference type="AlphaFoldDB" id="A0A543AUU2"/>
<keyword evidence="3" id="KW-0067">ATP-binding</keyword>
<dbReference type="GO" id="GO:0003678">
    <property type="term" value="F:DNA helicase activity"/>
    <property type="evidence" value="ECO:0007669"/>
    <property type="project" value="InterPro"/>
</dbReference>
<feature type="domain" description="SF4 helicase" evidence="2">
    <location>
        <begin position="156"/>
        <end position="416"/>
    </location>
</feature>
<dbReference type="CDD" id="cd00984">
    <property type="entry name" value="DnaB_C"/>
    <property type="match status" value="1"/>
</dbReference>
<gene>
    <name evidence="3" type="ORF">FB566_1844</name>
</gene>
<keyword evidence="3" id="KW-0547">Nucleotide-binding</keyword>
<comment type="caution">
    <text evidence="3">The sequence shown here is derived from an EMBL/GenBank/DDBJ whole genome shotgun (WGS) entry which is preliminary data.</text>
</comment>
<dbReference type="GO" id="GO:1990077">
    <property type="term" value="C:primosome complex"/>
    <property type="evidence" value="ECO:0007669"/>
    <property type="project" value="UniProtKB-KW"/>
</dbReference>
<dbReference type="SUPFAM" id="SSF48024">
    <property type="entry name" value="N-terminal domain of DnaB helicase"/>
    <property type="match status" value="1"/>
</dbReference>
<reference evidence="3 4" key="1">
    <citation type="submission" date="2019-06" db="EMBL/GenBank/DDBJ databases">
        <title>Sequencing the genomes of 1000 actinobacteria strains.</title>
        <authorList>
            <person name="Klenk H.-P."/>
        </authorList>
    </citation>
    <scope>NUCLEOTIDE SEQUENCE [LARGE SCALE GENOMIC DNA]</scope>
    <source>
        <strain evidence="3 4">DSM 45928</strain>
    </source>
</reference>
<sequence>MLGHLNREVARTALAASDFSDDLHLILFDFLANLDTTKKWLTPQDVIAALDKADLLDTCGGNEEVSDIMDGKPSQSLNAAMVSVHRTALRRRLDHVGTVIADGLTDDDTDLEQIIDTAAAALTDALDPTAQASGPTVIGALLQETLDEIEAVGEVNVNAMTGLPTGIADLDRLLNGLHPGQLIIIGGRPGVGKTTFAIDILRHVALHHQQPAALFTRELSKTQVTTRVLSAETRVPLHVLRSGGLSDDDWTRLARRMENIAEAPLFIETDINNIDEVRAKARGLIAQHGLRLIVVDCVQLFIEGRWDRYRETAGLSRVLKSLAMDLKVPIIAVSQLNRNPESRTDKRPNLWDLRDTGTLEEDADVVVFVHRDDYYDKESPRAGEADLIVAKHRNGATDTITVAAQLHLSRLVDIAL</sequence>
<evidence type="ECO:0000313" key="4">
    <source>
        <dbReference type="Proteomes" id="UP000317043"/>
    </source>
</evidence>
<protein>
    <submittedName>
        <fullName evidence="3">Replicative DNA helicase</fullName>
    </submittedName>
</protein>
<dbReference type="GO" id="GO:0005829">
    <property type="term" value="C:cytosol"/>
    <property type="evidence" value="ECO:0007669"/>
    <property type="project" value="TreeGrafter"/>
</dbReference>
<evidence type="ECO:0000313" key="3">
    <source>
        <dbReference type="EMBL" id="TQL76317.1"/>
    </source>
</evidence>
<dbReference type="InterPro" id="IPR003593">
    <property type="entry name" value="AAA+_ATPase"/>
</dbReference>
<dbReference type="InterPro" id="IPR036185">
    <property type="entry name" value="DNA_heli_DnaB-like_N_sf"/>
</dbReference>
<dbReference type="GO" id="GO:0005524">
    <property type="term" value="F:ATP binding"/>
    <property type="evidence" value="ECO:0007669"/>
    <property type="project" value="InterPro"/>
</dbReference>
<organism evidence="3 4">
    <name type="scientific">Stackebrandtia endophytica</name>
    <dbReference type="NCBI Taxonomy" id="1496996"/>
    <lineage>
        <taxon>Bacteria</taxon>
        <taxon>Bacillati</taxon>
        <taxon>Actinomycetota</taxon>
        <taxon>Actinomycetes</taxon>
        <taxon>Glycomycetales</taxon>
        <taxon>Glycomycetaceae</taxon>
        <taxon>Stackebrandtia</taxon>
    </lineage>
</organism>
<dbReference type="SMART" id="SM00382">
    <property type="entry name" value="AAA"/>
    <property type="match status" value="1"/>
</dbReference>
<dbReference type="SUPFAM" id="SSF52540">
    <property type="entry name" value="P-loop containing nucleoside triphosphate hydrolases"/>
    <property type="match status" value="1"/>
</dbReference>
<dbReference type="Proteomes" id="UP000317043">
    <property type="component" value="Unassembled WGS sequence"/>
</dbReference>